<dbReference type="AlphaFoldDB" id="A0A9W3X0B5"/>
<feature type="transmembrane region" description="Helical" evidence="1">
    <location>
        <begin position="39"/>
        <end position="57"/>
    </location>
</feature>
<evidence type="ECO:0000313" key="3">
    <source>
        <dbReference type="Proteomes" id="UP000092743"/>
    </source>
</evidence>
<feature type="transmembrane region" description="Helical" evidence="1">
    <location>
        <begin position="12"/>
        <end position="33"/>
    </location>
</feature>
<dbReference type="RefSeq" id="WP_065483568.1">
    <property type="nucleotide sequence ID" value="NZ_CP015350.1"/>
</dbReference>
<proteinExistence type="predicted"/>
<dbReference type="Proteomes" id="UP000092743">
    <property type="component" value="Chromosome"/>
</dbReference>
<sequence length="90" mass="10041">MNIKFSYKGVFLLLFGVICANLLFVPLLGMLNLSQMHSIWLVTSIAASVLLTVVVSFIDGSFASKAQLFFRFILFSIGCTFVTYMIVFSK</sequence>
<keyword evidence="1" id="KW-1133">Transmembrane helix</keyword>
<evidence type="ECO:0000313" key="2">
    <source>
        <dbReference type="EMBL" id="ANS47987.1"/>
    </source>
</evidence>
<dbReference type="EMBL" id="CP015350">
    <property type="protein sequence ID" value="ANS47987.1"/>
    <property type="molecule type" value="Genomic_DNA"/>
</dbReference>
<reference evidence="2 3" key="1">
    <citation type="submission" date="2016-04" db="EMBL/GenBank/DDBJ databases">
        <title>High quality genome of the nematocidal Bacillus thuringiensis MYBT18246.</title>
        <authorList>
            <person name="Hollensteiner J."/>
            <person name="Poehlein A."/>
            <person name="Sproeer C."/>
            <person name="Bunk B."/>
            <person name="Rosenstiel P."/>
            <person name="Schulenburg H."/>
            <person name="Liesegang H."/>
        </authorList>
    </citation>
    <scope>NUCLEOTIDE SEQUENCE [LARGE SCALE GENOMIC DNA]</scope>
    <source>
        <strain evidence="2 3">MYBT18246</strain>
    </source>
</reference>
<accession>A0A9W3X0B5</accession>
<organism evidence="2 3">
    <name type="scientific">Bacillus thuringiensis</name>
    <dbReference type="NCBI Taxonomy" id="1428"/>
    <lineage>
        <taxon>Bacteria</taxon>
        <taxon>Bacillati</taxon>
        <taxon>Bacillota</taxon>
        <taxon>Bacilli</taxon>
        <taxon>Bacillales</taxon>
        <taxon>Bacillaceae</taxon>
        <taxon>Bacillus</taxon>
        <taxon>Bacillus cereus group</taxon>
    </lineage>
</organism>
<protein>
    <submittedName>
        <fullName evidence="2">Uncharacterized protein</fullName>
    </submittedName>
</protein>
<evidence type="ECO:0000256" key="1">
    <source>
        <dbReference type="SAM" id="Phobius"/>
    </source>
</evidence>
<feature type="transmembrane region" description="Helical" evidence="1">
    <location>
        <begin position="69"/>
        <end position="87"/>
    </location>
</feature>
<name>A0A9W3X0B5_BACTU</name>
<keyword evidence="1" id="KW-0812">Transmembrane</keyword>
<gene>
    <name evidence="2" type="ORF">BT246_26190</name>
</gene>
<keyword evidence="1" id="KW-0472">Membrane</keyword>